<gene>
    <name evidence="2" type="ORF">RDV89_04745</name>
</gene>
<feature type="domain" description="GyrI-like small molecule binding" evidence="1">
    <location>
        <begin position="28"/>
        <end position="203"/>
    </location>
</feature>
<dbReference type="InterPro" id="IPR011256">
    <property type="entry name" value="Reg_factor_effector_dom_sf"/>
</dbReference>
<sequence length="210" mass="23376">MSAPERLDVRRDLDHYRARRGEFRDLVVPAQRYLMVDGAGDPNTAPAYAEALAALYPVAYAVKFVSRAAGHDHVVPPLEALWWAPDLAMFTTARDKSAWCWTAMILVPDHVPDALVETAVAAVAAKPRPTALDRLRLDRLDEGRCVQTLHVGPYDDEGPVLARLHDEVLPAAGLQPTGRHHEIYLGDPRRTAPERLRTVLRQPVAYLRPS</sequence>
<reference evidence="2 3" key="1">
    <citation type="submission" date="2023-08" db="EMBL/GenBank/DDBJ databases">
        <title>Nocardioides seae sp. nov., a bacterium isolated from a soil.</title>
        <authorList>
            <person name="Wang X."/>
        </authorList>
    </citation>
    <scope>NUCLEOTIDE SEQUENCE [LARGE SCALE GENOMIC DNA]</scope>
    <source>
        <strain evidence="2 3">YZH12</strain>
    </source>
</reference>
<name>A0ABU3PT44_9ACTN</name>
<dbReference type="Proteomes" id="UP001268542">
    <property type="component" value="Unassembled WGS sequence"/>
</dbReference>
<evidence type="ECO:0000313" key="2">
    <source>
        <dbReference type="EMBL" id="MDT9592361.1"/>
    </source>
</evidence>
<dbReference type="Pfam" id="PF06445">
    <property type="entry name" value="GyrI-like"/>
    <property type="match status" value="1"/>
</dbReference>
<evidence type="ECO:0000259" key="1">
    <source>
        <dbReference type="Pfam" id="PF06445"/>
    </source>
</evidence>
<organism evidence="2 3">
    <name type="scientific">Nocardioides imazamoxiresistens</name>
    <dbReference type="NCBI Taxonomy" id="3231893"/>
    <lineage>
        <taxon>Bacteria</taxon>
        <taxon>Bacillati</taxon>
        <taxon>Actinomycetota</taxon>
        <taxon>Actinomycetes</taxon>
        <taxon>Propionibacteriales</taxon>
        <taxon>Nocardioidaceae</taxon>
        <taxon>Nocardioides</taxon>
    </lineage>
</organism>
<comment type="caution">
    <text evidence="2">The sequence shown here is derived from an EMBL/GenBank/DDBJ whole genome shotgun (WGS) entry which is preliminary data.</text>
</comment>
<dbReference type="Gene3D" id="3.20.80.10">
    <property type="entry name" value="Regulatory factor, effector binding domain"/>
    <property type="match status" value="1"/>
</dbReference>
<evidence type="ECO:0000313" key="3">
    <source>
        <dbReference type="Proteomes" id="UP001268542"/>
    </source>
</evidence>
<dbReference type="EMBL" id="JAVYII010000002">
    <property type="protein sequence ID" value="MDT9592361.1"/>
    <property type="molecule type" value="Genomic_DNA"/>
</dbReference>
<dbReference type="SUPFAM" id="SSF55136">
    <property type="entry name" value="Probable bacterial effector-binding domain"/>
    <property type="match status" value="1"/>
</dbReference>
<proteinExistence type="predicted"/>
<accession>A0ABU3PT44</accession>
<dbReference type="RefSeq" id="WP_315731792.1">
    <property type="nucleotide sequence ID" value="NZ_JAVYII010000002.1"/>
</dbReference>
<protein>
    <submittedName>
        <fullName evidence="2">GyrI-like domain-containing protein</fullName>
    </submittedName>
</protein>
<dbReference type="InterPro" id="IPR029442">
    <property type="entry name" value="GyrI-like"/>
</dbReference>
<keyword evidence="3" id="KW-1185">Reference proteome</keyword>